<dbReference type="AlphaFoldDB" id="A0A1J4NW99"/>
<reference evidence="2" key="1">
    <citation type="submission" date="2016-10" db="EMBL/GenBank/DDBJ databases">
        <title>Genome sequence of Streptomyces mangrovisoli MUSC 149.</title>
        <authorList>
            <person name="Lee L.-H."/>
            <person name="Ser H.-L."/>
        </authorList>
    </citation>
    <scope>NUCLEOTIDE SEQUENCE [LARGE SCALE GENOMIC DNA]</scope>
    <source>
        <strain evidence="2">MUSC 149</strain>
    </source>
</reference>
<evidence type="ECO:0000313" key="3">
    <source>
        <dbReference type="Proteomes" id="UP000034196"/>
    </source>
</evidence>
<keyword evidence="1" id="KW-0472">Membrane</keyword>
<comment type="caution">
    <text evidence="2">The sequence shown here is derived from an EMBL/GenBank/DDBJ whole genome shotgun (WGS) entry which is preliminary data.</text>
</comment>
<keyword evidence="1" id="KW-1133">Transmembrane helix</keyword>
<evidence type="ECO:0000313" key="2">
    <source>
        <dbReference type="EMBL" id="OIJ65438.1"/>
    </source>
</evidence>
<evidence type="ECO:0000256" key="1">
    <source>
        <dbReference type="SAM" id="Phobius"/>
    </source>
</evidence>
<keyword evidence="1" id="KW-0812">Transmembrane</keyword>
<accession>A0A1J4NW99</accession>
<dbReference type="EMBL" id="LAVA02000058">
    <property type="protein sequence ID" value="OIJ65438.1"/>
    <property type="molecule type" value="Genomic_DNA"/>
</dbReference>
<evidence type="ECO:0008006" key="4">
    <source>
        <dbReference type="Google" id="ProtNLM"/>
    </source>
</evidence>
<proteinExistence type="predicted"/>
<sequence length="145" mass="16178">MAWRTIAALGVLAFGMLLITRPPSVLFRLAVVAGVLLVWFCLRLGWRRASAALELNRCYLYADGLVLTDQFGALRAAVAWADVTRLKRTYGAWLFTVSHRVELTRRGAPSLTFSVLGSQSELVDQLQAQAARNRIPQQTVHIRVQ</sequence>
<protein>
    <recommendedName>
        <fullName evidence="4">DUF304 domain-containing protein</fullName>
    </recommendedName>
</protein>
<feature type="transmembrane region" description="Helical" evidence="1">
    <location>
        <begin position="25"/>
        <end position="46"/>
    </location>
</feature>
<name>A0A1J4NW99_9ACTN</name>
<organism evidence="2 3">
    <name type="scientific">Streptomyces mangrovisoli</name>
    <dbReference type="NCBI Taxonomy" id="1428628"/>
    <lineage>
        <taxon>Bacteria</taxon>
        <taxon>Bacillati</taxon>
        <taxon>Actinomycetota</taxon>
        <taxon>Actinomycetes</taxon>
        <taxon>Kitasatosporales</taxon>
        <taxon>Streptomycetaceae</taxon>
        <taxon>Streptomyces</taxon>
    </lineage>
</organism>
<dbReference type="Proteomes" id="UP000034196">
    <property type="component" value="Unassembled WGS sequence"/>
</dbReference>
<keyword evidence="3" id="KW-1185">Reference proteome</keyword>
<gene>
    <name evidence="2" type="ORF">WN71_024195</name>
</gene>